<proteinExistence type="predicted"/>
<organism evidence="1 2">
    <name type="scientific">Tamilnaduibacter salinus</name>
    <dbReference type="NCBI Taxonomy" id="1484056"/>
    <lineage>
        <taxon>Bacteria</taxon>
        <taxon>Pseudomonadati</taxon>
        <taxon>Pseudomonadota</taxon>
        <taxon>Gammaproteobacteria</taxon>
        <taxon>Pseudomonadales</taxon>
        <taxon>Marinobacteraceae</taxon>
        <taxon>Tamilnaduibacter</taxon>
    </lineage>
</organism>
<evidence type="ECO:0000313" key="2">
    <source>
        <dbReference type="Proteomes" id="UP000218332"/>
    </source>
</evidence>
<dbReference type="RefSeq" id="WP_143595620.1">
    <property type="nucleotide sequence ID" value="NZ_NMPM01000019.1"/>
</dbReference>
<accession>A0A2A2I694</accession>
<dbReference type="AlphaFoldDB" id="A0A2A2I694"/>
<reference evidence="1 2" key="1">
    <citation type="submission" date="2017-07" db="EMBL/GenBank/DDBJ databases">
        <title>Tamlnaduibacter salinus (Mi-7) genome sequencing.</title>
        <authorList>
            <person name="Verma A."/>
            <person name="Krishnamurthi S."/>
        </authorList>
    </citation>
    <scope>NUCLEOTIDE SEQUENCE [LARGE SCALE GENOMIC DNA]</scope>
    <source>
        <strain evidence="1 2">Mi-7</strain>
    </source>
</reference>
<feature type="non-terminal residue" evidence="1">
    <location>
        <position position="1"/>
    </location>
</feature>
<dbReference type="Proteomes" id="UP000218332">
    <property type="component" value="Unassembled WGS sequence"/>
</dbReference>
<comment type="caution">
    <text evidence="1">The sequence shown here is derived from an EMBL/GenBank/DDBJ whole genome shotgun (WGS) entry which is preliminary data.</text>
</comment>
<protein>
    <submittedName>
        <fullName evidence="1">Uncharacterized protein</fullName>
    </submittedName>
</protein>
<dbReference type="SUPFAM" id="SSF53850">
    <property type="entry name" value="Periplasmic binding protein-like II"/>
    <property type="match status" value="1"/>
</dbReference>
<gene>
    <name evidence="1" type="ORF">CF392_04730</name>
</gene>
<sequence>PERETALTIEGLANQSVAYTRGTYYGEPFRLATDIHKVPVDDLEQGMKMLDLERVDAVLASDQLLFNTMQKAGWALGDFQLSVISHGQTGRLYMSRNVEHPEYENRMREALKTLRREGRLWDIFRVTAYERSSSDAMAFWYGQPIASE</sequence>
<evidence type="ECO:0000313" key="1">
    <source>
        <dbReference type="EMBL" id="PAV26655.1"/>
    </source>
</evidence>
<name>A0A2A2I694_9GAMM</name>
<keyword evidence="2" id="KW-1185">Reference proteome</keyword>
<dbReference type="EMBL" id="NMPM01000019">
    <property type="protein sequence ID" value="PAV26655.1"/>
    <property type="molecule type" value="Genomic_DNA"/>
</dbReference>
<dbReference type="Gene3D" id="3.40.190.10">
    <property type="entry name" value="Periplasmic binding protein-like II"/>
    <property type="match status" value="1"/>
</dbReference>